<dbReference type="AlphaFoldDB" id="A0A0E9WUC7"/>
<organism evidence="1">
    <name type="scientific">Anguilla anguilla</name>
    <name type="common">European freshwater eel</name>
    <name type="synonym">Muraena anguilla</name>
    <dbReference type="NCBI Taxonomy" id="7936"/>
    <lineage>
        <taxon>Eukaryota</taxon>
        <taxon>Metazoa</taxon>
        <taxon>Chordata</taxon>
        <taxon>Craniata</taxon>
        <taxon>Vertebrata</taxon>
        <taxon>Euteleostomi</taxon>
        <taxon>Actinopterygii</taxon>
        <taxon>Neopterygii</taxon>
        <taxon>Teleostei</taxon>
        <taxon>Anguilliformes</taxon>
        <taxon>Anguillidae</taxon>
        <taxon>Anguilla</taxon>
    </lineage>
</organism>
<dbReference type="EMBL" id="GBXM01015464">
    <property type="protein sequence ID" value="JAH93113.1"/>
    <property type="molecule type" value="Transcribed_RNA"/>
</dbReference>
<evidence type="ECO:0000313" key="1">
    <source>
        <dbReference type="EMBL" id="JAH93113.1"/>
    </source>
</evidence>
<proteinExistence type="predicted"/>
<reference evidence="1" key="1">
    <citation type="submission" date="2014-11" db="EMBL/GenBank/DDBJ databases">
        <authorList>
            <person name="Amaro Gonzalez C."/>
        </authorList>
    </citation>
    <scope>NUCLEOTIDE SEQUENCE</scope>
</reference>
<accession>A0A0E9WUC7</accession>
<sequence>MKTSRPCGSPGLECETRGNTALQKGARDTAEGASAAFPGSCCSGKTHKEISGPLNGGLSLTTDMTRAGTGQERTIGVELSAWENMSDRARNEFVHCLHSSTALVLSYSSLCVSSSHHRPLRSPLKKLCWKSFLLSLV</sequence>
<name>A0A0E9WUC7_ANGAN</name>
<reference evidence="1" key="2">
    <citation type="journal article" date="2015" name="Fish Shellfish Immunol.">
        <title>Early steps in the European eel (Anguilla anguilla)-Vibrio vulnificus interaction in the gills: Role of the RtxA13 toxin.</title>
        <authorList>
            <person name="Callol A."/>
            <person name="Pajuelo D."/>
            <person name="Ebbesson L."/>
            <person name="Teles M."/>
            <person name="MacKenzie S."/>
            <person name="Amaro C."/>
        </authorList>
    </citation>
    <scope>NUCLEOTIDE SEQUENCE</scope>
</reference>
<protein>
    <submittedName>
        <fullName evidence="1">Uncharacterized protein</fullName>
    </submittedName>
</protein>